<proteinExistence type="inferred from homology"/>
<dbReference type="PANTHER" id="PTHR43596">
    <property type="entry name" value="ADP,ATP CARRIER PROTEIN"/>
    <property type="match status" value="1"/>
</dbReference>
<evidence type="ECO:0000256" key="3">
    <source>
        <dbReference type="ARBA" id="ARBA00022692"/>
    </source>
</evidence>
<gene>
    <name evidence="10" type="ORF">Sradi_6263900</name>
</gene>
<dbReference type="EMBL" id="JACGWJ010000029">
    <property type="protein sequence ID" value="KAL0303958.1"/>
    <property type="molecule type" value="Genomic_DNA"/>
</dbReference>
<feature type="transmembrane region" description="Helical" evidence="8">
    <location>
        <begin position="470"/>
        <end position="489"/>
    </location>
</feature>
<dbReference type="AlphaFoldDB" id="A0AAW2KC51"/>
<feature type="transmembrane region" description="Helical" evidence="8">
    <location>
        <begin position="377"/>
        <end position="399"/>
    </location>
</feature>
<feature type="compositionally biased region" description="Polar residues" evidence="9">
    <location>
        <begin position="263"/>
        <end position="274"/>
    </location>
</feature>
<feature type="transmembrane region" description="Helical" evidence="8">
    <location>
        <begin position="155"/>
        <end position="175"/>
    </location>
</feature>
<keyword evidence="7 8" id="KW-0472">Membrane</keyword>
<keyword evidence="8" id="KW-0150">Chloroplast</keyword>
<accession>A0AAW2KC51</accession>
<keyword evidence="4 8" id="KW-0547">Nucleotide-binding</keyword>
<evidence type="ECO:0000313" key="10">
    <source>
        <dbReference type="EMBL" id="KAL0303958.1"/>
    </source>
</evidence>
<dbReference type="PANTHER" id="PTHR43596:SF1">
    <property type="entry name" value="ADP,ATP CARRIER PROTEIN"/>
    <property type="match status" value="1"/>
</dbReference>
<dbReference type="GO" id="GO:0031969">
    <property type="term" value="C:chloroplast membrane"/>
    <property type="evidence" value="ECO:0007669"/>
    <property type="project" value="UniProtKB-SubCell"/>
</dbReference>
<organism evidence="10">
    <name type="scientific">Sesamum radiatum</name>
    <name type="common">Black benniseed</name>
    <dbReference type="NCBI Taxonomy" id="300843"/>
    <lineage>
        <taxon>Eukaryota</taxon>
        <taxon>Viridiplantae</taxon>
        <taxon>Streptophyta</taxon>
        <taxon>Embryophyta</taxon>
        <taxon>Tracheophyta</taxon>
        <taxon>Spermatophyta</taxon>
        <taxon>Magnoliopsida</taxon>
        <taxon>eudicotyledons</taxon>
        <taxon>Gunneridae</taxon>
        <taxon>Pentapetalae</taxon>
        <taxon>asterids</taxon>
        <taxon>lamiids</taxon>
        <taxon>Lamiales</taxon>
        <taxon>Pedaliaceae</taxon>
        <taxon>Sesamum</taxon>
    </lineage>
</organism>
<feature type="transmembrane region" description="Helical" evidence="8">
    <location>
        <begin position="25"/>
        <end position="43"/>
    </location>
</feature>
<protein>
    <recommendedName>
        <fullName evidence="8">ADP,ATP carrier protein</fullName>
    </recommendedName>
</protein>
<evidence type="ECO:0000256" key="4">
    <source>
        <dbReference type="ARBA" id="ARBA00022741"/>
    </source>
</evidence>
<sequence length="509" mass="55985">MIIDKSRIESIISIFVTVYPHETSALIYSTSSFFFILSAYFVVLPLRDEGAISLGLGKLPGLFVGSLLLTLVAAPVSTLIFSLPNLSKGKALVLIHRFFSLSLVIFFFLWLFSTPGSSPVNIKEMLPVNSTIKEELKVAVNQTTPANSDVWENHGWFYIVVRVAMFLWVALLNLITISSTWARVIDVMDSESGSRLFGFVGAGATLGQLFGSLFATGMAWLGPYLLLFAALLLEFAAQSSKGIKNDISQRPEELTPIRKADTGNINKTNEQSELAQRAASPRTSSSMEKPQMWAILEGLQLILSSTYLLQVALFLWLSAVVSSFFYFQKVTVIASTVASPVGRRRLFAEINSFIAVFILGGQLTLTGRILTTAGVTIAICSAPFFGFINLIALAALPSWSTVAITETLRKVVMYVVARPGRELLFTVVTKDEKYKAKVCLDVIVQRLGDATAAGMYKLLFSTLNGNVSDVPLYALPVCFLWIVTAFNLGRRQTQLAKFRTSQRQDTQSR</sequence>
<dbReference type="GO" id="GO:0005471">
    <property type="term" value="F:ATP:ADP antiporter activity"/>
    <property type="evidence" value="ECO:0007669"/>
    <property type="project" value="InterPro"/>
</dbReference>
<feature type="transmembrane region" description="Helical" evidence="8">
    <location>
        <begin position="63"/>
        <end position="84"/>
    </location>
</feature>
<evidence type="ECO:0000256" key="1">
    <source>
        <dbReference type="ARBA" id="ARBA00004141"/>
    </source>
</evidence>
<keyword evidence="5 8" id="KW-0067">ATP-binding</keyword>
<dbReference type="InterPro" id="IPR004667">
    <property type="entry name" value="ADP_ATP_car_bac_type"/>
</dbReference>
<feature type="transmembrane region" description="Helical" evidence="8">
    <location>
        <begin position="307"/>
        <end position="326"/>
    </location>
</feature>
<evidence type="ECO:0000256" key="9">
    <source>
        <dbReference type="SAM" id="MobiDB-lite"/>
    </source>
</evidence>
<keyword evidence="2 8" id="KW-0813">Transport</keyword>
<comment type="subcellular location">
    <subcellularLocation>
        <location evidence="1">Membrane</location>
        <topology evidence="1">Multi-pass membrane protein</topology>
    </subcellularLocation>
    <subcellularLocation>
        <location evidence="8">Plastid</location>
        <location evidence="8">Chloroplast membrane</location>
        <topology evidence="8">Multi-pass membrane protein</topology>
    </subcellularLocation>
</comment>
<evidence type="ECO:0000256" key="2">
    <source>
        <dbReference type="ARBA" id="ARBA00022448"/>
    </source>
</evidence>
<comment type="similarity">
    <text evidence="8">Belongs to the ADP/ATP translocase tlc family.</text>
</comment>
<feature type="region of interest" description="Disordered" evidence="9">
    <location>
        <begin position="258"/>
        <end position="285"/>
    </location>
</feature>
<keyword evidence="6 8" id="KW-1133">Transmembrane helix</keyword>
<dbReference type="Pfam" id="PF03219">
    <property type="entry name" value="TLC"/>
    <property type="match status" value="1"/>
</dbReference>
<evidence type="ECO:0000256" key="7">
    <source>
        <dbReference type="ARBA" id="ARBA00023136"/>
    </source>
</evidence>
<reference evidence="10" key="2">
    <citation type="journal article" date="2024" name="Plant">
        <title>Genomic evolution and insights into agronomic trait innovations of Sesamum species.</title>
        <authorList>
            <person name="Miao H."/>
            <person name="Wang L."/>
            <person name="Qu L."/>
            <person name="Liu H."/>
            <person name="Sun Y."/>
            <person name="Le M."/>
            <person name="Wang Q."/>
            <person name="Wei S."/>
            <person name="Zheng Y."/>
            <person name="Lin W."/>
            <person name="Duan Y."/>
            <person name="Cao H."/>
            <person name="Xiong S."/>
            <person name="Wang X."/>
            <person name="Wei L."/>
            <person name="Li C."/>
            <person name="Ma Q."/>
            <person name="Ju M."/>
            <person name="Zhao R."/>
            <person name="Li G."/>
            <person name="Mu C."/>
            <person name="Tian Q."/>
            <person name="Mei H."/>
            <person name="Zhang T."/>
            <person name="Gao T."/>
            <person name="Zhang H."/>
        </authorList>
    </citation>
    <scope>NUCLEOTIDE SEQUENCE</scope>
    <source>
        <strain evidence="10">G02</strain>
    </source>
</reference>
<name>A0AAW2KC51_SESRA</name>
<dbReference type="GO" id="GO:0005524">
    <property type="term" value="F:ATP binding"/>
    <property type="evidence" value="ECO:0007669"/>
    <property type="project" value="UniProtKB-KW"/>
</dbReference>
<feature type="transmembrane region" description="Helical" evidence="8">
    <location>
        <begin position="91"/>
        <end position="112"/>
    </location>
</feature>
<reference evidence="10" key="1">
    <citation type="submission" date="2020-06" db="EMBL/GenBank/DDBJ databases">
        <authorList>
            <person name="Li T."/>
            <person name="Hu X."/>
            <person name="Zhang T."/>
            <person name="Song X."/>
            <person name="Zhang H."/>
            <person name="Dai N."/>
            <person name="Sheng W."/>
            <person name="Hou X."/>
            <person name="Wei L."/>
        </authorList>
    </citation>
    <scope>NUCLEOTIDE SEQUENCE</scope>
    <source>
        <strain evidence="10">G02</strain>
        <tissue evidence="10">Leaf</tissue>
    </source>
</reference>
<feature type="transmembrane region" description="Helical" evidence="8">
    <location>
        <begin position="196"/>
        <end position="215"/>
    </location>
</feature>
<evidence type="ECO:0000256" key="5">
    <source>
        <dbReference type="ARBA" id="ARBA00022840"/>
    </source>
</evidence>
<evidence type="ECO:0000256" key="8">
    <source>
        <dbReference type="RuleBase" id="RU363121"/>
    </source>
</evidence>
<keyword evidence="8" id="KW-0934">Plastid</keyword>
<evidence type="ECO:0000256" key="6">
    <source>
        <dbReference type="ARBA" id="ARBA00022989"/>
    </source>
</evidence>
<comment type="caution">
    <text evidence="10">The sequence shown here is derived from an EMBL/GenBank/DDBJ whole genome shotgun (WGS) entry which is preliminary data.</text>
</comment>
<keyword evidence="3 8" id="KW-0812">Transmembrane</keyword>